<evidence type="ECO:0000313" key="2">
    <source>
        <dbReference type="Proteomes" id="UP000015106"/>
    </source>
</evidence>
<dbReference type="AlphaFoldDB" id="A0A8R7TID2"/>
<sequence>MYQYIGRLGRPLPCRVRSLGRPRDNKKYIWWCLRGGDRTGTIYLFYFARVLHPAMCLCPSPVFDFAASSEVHHDPT</sequence>
<dbReference type="Gramene" id="TuG1812G0200003345.01.T02">
    <property type="protein sequence ID" value="TuG1812G0200003345.01.T02.cds274383"/>
    <property type="gene ID" value="TuG1812G0200003345.01"/>
</dbReference>
<organism evidence="1 2">
    <name type="scientific">Triticum urartu</name>
    <name type="common">Red wild einkorn</name>
    <name type="synonym">Crithodium urartu</name>
    <dbReference type="NCBI Taxonomy" id="4572"/>
    <lineage>
        <taxon>Eukaryota</taxon>
        <taxon>Viridiplantae</taxon>
        <taxon>Streptophyta</taxon>
        <taxon>Embryophyta</taxon>
        <taxon>Tracheophyta</taxon>
        <taxon>Spermatophyta</taxon>
        <taxon>Magnoliopsida</taxon>
        <taxon>Liliopsida</taxon>
        <taxon>Poales</taxon>
        <taxon>Poaceae</taxon>
        <taxon>BOP clade</taxon>
        <taxon>Pooideae</taxon>
        <taxon>Triticodae</taxon>
        <taxon>Triticeae</taxon>
        <taxon>Triticinae</taxon>
        <taxon>Triticum</taxon>
    </lineage>
</organism>
<reference evidence="2" key="1">
    <citation type="journal article" date="2013" name="Nature">
        <title>Draft genome of the wheat A-genome progenitor Triticum urartu.</title>
        <authorList>
            <person name="Ling H.Q."/>
            <person name="Zhao S."/>
            <person name="Liu D."/>
            <person name="Wang J."/>
            <person name="Sun H."/>
            <person name="Zhang C."/>
            <person name="Fan H."/>
            <person name="Li D."/>
            <person name="Dong L."/>
            <person name="Tao Y."/>
            <person name="Gao C."/>
            <person name="Wu H."/>
            <person name="Li Y."/>
            <person name="Cui Y."/>
            <person name="Guo X."/>
            <person name="Zheng S."/>
            <person name="Wang B."/>
            <person name="Yu K."/>
            <person name="Liang Q."/>
            <person name="Yang W."/>
            <person name="Lou X."/>
            <person name="Chen J."/>
            <person name="Feng M."/>
            <person name="Jian J."/>
            <person name="Zhang X."/>
            <person name="Luo G."/>
            <person name="Jiang Y."/>
            <person name="Liu J."/>
            <person name="Wang Z."/>
            <person name="Sha Y."/>
            <person name="Zhang B."/>
            <person name="Wu H."/>
            <person name="Tang D."/>
            <person name="Shen Q."/>
            <person name="Xue P."/>
            <person name="Zou S."/>
            <person name="Wang X."/>
            <person name="Liu X."/>
            <person name="Wang F."/>
            <person name="Yang Y."/>
            <person name="An X."/>
            <person name="Dong Z."/>
            <person name="Zhang K."/>
            <person name="Zhang X."/>
            <person name="Luo M.C."/>
            <person name="Dvorak J."/>
            <person name="Tong Y."/>
            <person name="Wang J."/>
            <person name="Yang H."/>
            <person name="Li Z."/>
            <person name="Wang D."/>
            <person name="Zhang A."/>
            <person name="Wang J."/>
        </authorList>
    </citation>
    <scope>NUCLEOTIDE SEQUENCE</scope>
    <source>
        <strain evidence="2">cv. G1812</strain>
    </source>
</reference>
<dbReference type="EnsemblPlants" id="TuG1812G0200003345.01.T01">
    <property type="protein sequence ID" value="TuG1812G0200003345.01.T01.cds274384"/>
    <property type="gene ID" value="TuG1812G0200003345.01"/>
</dbReference>
<dbReference type="Proteomes" id="UP000015106">
    <property type="component" value="Chromosome 2"/>
</dbReference>
<name>A0A8R7TID2_TRIUA</name>
<dbReference type="Gramene" id="TuG1812G0200003345.01.T01">
    <property type="protein sequence ID" value="TuG1812G0200003345.01.T01.cds274384"/>
    <property type="gene ID" value="TuG1812G0200003345.01"/>
</dbReference>
<accession>A0A8R7TID2</accession>
<proteinExistence type="predicted"/>
<protein>
    <submittedName>
        <fullName evidence="1">Uncharacterized protein</fullName>
    </submittedName>
</protein>
<reference evidence="1" key="3">
    <citation type="submission" date="2022-06" db="UniProtKB">
        <authorList>
            <consortium name="EnsemblPlants"/>
        </authorList>
    </citation>
    <scope>IDENTIFICATION</scope>
</reference>
<reference evidence="1" key="2">
    <citation type="submission" date="2018-03" db="EMBL/GenBank/DDBJ databases">
        <title>The Triticum urartu genome reveals the dynamic nature of wheat genome evolution.</title>
        <authorList>
            <person name="Ling H."/>
            <person name="Ma B."/>
            <person name="Shi X."/>
            <person name="Liu H."/>
            <person name="Dong L."/>
            <person name="Sun H."/>
            <person name="Cao Y."/>
            <person name="Gao Q."/>
            <person name="Zheng S."/>
            <person name="Li Y."/>
            <person name="Yu Y."/>
            <person name="Du H."/>
            <person name="Qi M."/>
            <person name="Li Y."/>
            <person name="Yu H."/>
            <person name="Cui Y."/>
            <person name="Wang N."/>
            <person name="Chen C."/>
            <person name="Wu H."/>
            <person name="Zhao Y."/>
            <person name="Zhang J."/>
            <person name="Li Y."/>
            <person name="Zhou W."/>
            <person name="Zhang B."/>
            <person name="Hu W."/>
            <person name="Eijk M."/>
            <person name="Tang J."/>
            <person name="Witsenboer H."/>
            <person name="Zhao S."/>
            <person name="Li Z."/>
            <person name="Zhang A."/>
            <person name="Wang D."/>
            <person name="Liang C."/>
        </authorList>
    </citation>
    <scope>NUCLEOTIDE SEQUENCE [LARGE SCALE GENOMIC DNA]</scope>
    <source>
        <strain evidence="1">cv. G1812</strain>
    </source>
</reference>
<dbReference type="EnsemblPlants" id="TuG1812G0200003345.01.T02">
    <property type="protein sequence ID" value="TuG1812G0200003345.01.T02.cds274383"/>
    <property type="gene ID" value="TuG1812G0200003345.01"/>
</dbReference>
<evidence type="ECO:0000313" key="1">
    <source>
        <dbReference type="EnsemblPlants" id="TuG1812G0200003345.01.T02.cds274383"/>
    </source>
</evidence>
<keyword evidence="2" id="KW-1185">Reference proteome</keyword>